<keyword evidence="4 6" id="KW-1133">Transmembrane helix</keyword>
<evidence type="ECO:0000256" key="2">
    <source>
        <dbReference type="ARBA" id="ARBA00022448"/>
    </source>
</evidence>
<evidence type="ECO:0000256" key="6">
    <source>
        <dbReference type="SAM" id="Phobius"/>
    </source>
</evidence>
<reference evidence="7 8" key="2">
    <citation type="journal article" date="2012" name="PLoS Pathog.">
        <title>Diverse lifestyles and strategies of plant pathogenesis encoded in the genomes of eighteen Dothideomycetes fungi.</title>
        <authorList>
            <person name="Ohm R.A."/>
            <person name="Feau N."/>
            <person name="Henrissat B."/>
            <person name="Schoch C.L."/>
            <person name="Horwitz B.A."/>
            <person name="Barry K.W."/>
            <person name="Condon B.J."/>
            <person name="Copeland A.C."/>
            <person name="Dhillon B."/>
            <person name="Glaser F."/>
            <person name="Hesse C.N."/>
            <person name="Kosti I."/>
            <person name="LaButti K."/>
            <person name="Lindquist E.A."/>
            <person name="Lucas S."/>
            <person name="Salamov A.A."/>
            <person name="Bradshaw R.E."/>
            <person name="Ciuffetti L."/>
            <person name="Hamelin R.C."/>
            <person name="Kema G.H.J."/>
            <person name="Lawrence C."/>
            <person name="Scott J.A."/>
            <person name="Spatafora J.W."/>
            <person name="Turgeon B.G."/>
            <person name="de Wit P.J.G.M."/>
            <person name="Zhong S."/>
            <person name="Goodwin S.B."/>
            <person name="Grigoriev I.V."/>
        </authorList>
    </citation>
    <scope>NUCLEOTIDE SEQUENCE [LARGE SCALE GENOMIC DNA]</scope>
    <source>
        <strain evidence="8">NZE10 / CBS 128990</strain>
    </source>
</reference>
<dbReference type="Proteomes" id="UP000016933">
    <property type="component" value="Unassembled WGS sequence"/>
</dbReference>
<reference evidence="8" key="1">
    <citation type="journal article" date="2012" name="PLoS Genet.">
        <title>The genomes of the fungal plant pathogens Cladosporium fulvum and Dothistroma septosporum reveal adaptation to different hosts and lifestyles but also signatures of common ancestry.</title>
        <authorList>
            <person name="de Wit P.J.G.M."/>
            <person name="van der Burgt A."/>
            <person name="Oekmen B."/>
            <person name="Stergiopoulos I."/>
            <person name="Abd-Elsalam K.A."/>
            <person name="Aerts A.L."/>
            <person name="Bahkali A.H."/>
            <person name="Beenen H.G."/>
            <person name="Chettri P."/>
            <person name="Cox M.P."/>
            <person name="Datema E."/>
            <person name="de Vries R.P."/>
            <person name="Dhillon B."/>
            <person name="Ganley A.R."/>
            <person name="Griffiths S.A."/>
            <person name="Guo Y."/>
            <person name="Hamelin R.C."/>
            <person name="Henrissat B."/>
            <person name="Kabir M.S."/>
            <person name="Jashni M.K."/>
            <person name="Kema G."/>
            <person name="Klaubauf S."/>
            <person name="Lapidus A."/>
            <person name="Levasseur A."/>
            <person name="Lindquist E."/>
            <person name="Mehrabi R."/>
            <person name="Ohm R.A."/>
            <person name="Owen T.J."/>
            <person name="Salamov A."/>
            <person name="Schwelm A."/>
            <person name="Schijlen E."/>
            <person name="Sun H."/>
            <person name="van den Burg H.A."/>
            <person name="van Ham R.C.H.J."/>
            <person name="Zhang S."/>
            <person name="Goodwin S.B."/>
            <person name="Grigoriev I.V."/>
            <person name="Collemare J."/>
            <person name="Bradshaw R.E."/>
        </authorList>
    </citation>
    <scope>NUCLEOTIDE SEQUENCE [LARGE SCALE GENOMIC DNA]</scope>
    <source>
        <strain evidence="8">NZE10 / CBS 128990</strain>
    </source>
</reference>
<evidence type="ECO:0000256" key="5">
    <source>
        <dbReference type="ARBA" id="ARBA00023136"/>
    </source>
</evidence>
<dbReference type="EMBL" id="KB446536">
    <property type="protein sequence ID" value="EME47135.1"/>
    <property type="molecule type" value="Genomic_DNA"/>
</dbReference>
<keyword evidence="2" id="KW-0813">Transport</keyword>
<evidence type="ECO:0000256" key="4">
    <source>
        <dbReference type="ARBA" id="ARBA00022989"/>
    </source>
</evidence>
<protein>
    <recommendedName>
        <fullName evidence="9">Major facilitator superfamily (MFS) profile domain-containing protein</fullName>
    </recommendedName>
</protein>
<dbReference type="HOGENOM" id="CLU_001265_0_3_1"/>
<feature type="transmembrane region" description="Helical" evidence="6">
    <location>
        <begin position="126"/>
        <end position="143"/>
    </location>
</feature>
<dbReference type="OrthoDB" id="9971669at2759"/>
<sequence length="260" mass="28725">MAEKLATEQVHIGFGFSPETSLWLTDGEKFMAAERLRIKPRSHSNQQVKPHHIKRAILDINDRICSAGFFCTNITVQGLSVFKPTILKDLGWTTTRAQLYSVPVYVSVSAIAMFIAFVSDKTRQRGLYLAAFTIPGITGFALLRWNLDANVQHGTVYLCALIAFPGRPGCFGWIVTLGAIGGVVATWWYLATDGPDFPTGHPINLIAHILVLCLSVGGIAYCIWENKLRALGGRDDRLHGLNEEEIAGSGYRHSHFRCIP</sequence>
<feature type="transmembrane region" description="Helical" evidence="6">
    <location>
        <begin position="171"/>
        <end position="191"/>
    </location>
</feature>
<keyword evidence="8" id="KW-1185">Reference proteome</keyword>
<evidence type="ECO:0000313" key="7">
    <source>
        <dbReference type="EMBL" id="EME47135.1"/>
    </source>
</evidence>
<dbReference type="InterPro" id="IPR036259">
    <property type="entry name" value="MFS_trans_sf"/>
</dbReference>
<accession>N1PXL0</accession>
<dbReference type="GO" id="GO:0016020">
    <property type="term" value="C:membrane"/>
    <property type="evidence" value="ECO:0007669"/>
    <property type="project" value="UniProtKB-SubCell"/>
</dbReference>
<feature type="transmembrane region" description="Helical" evidence="6">
    <location>
        <begin position="203"/>
        <end position="224"/>
    </location>
</feature>
<keyword evidence="3 6" id="KW-0812">Transmembrane</keyword>
<gene>
    <name evidence="7" type="ORF">DOTSEDRAFT_85703</name>
</gene>
<feature type="transmembrane region" description="Helical" evidence="6">
    <location>
        <begin position="102"/>
        <end position="119"/>
    </location>
</feature>
<evidence type="ECO:0000256" key="3">
    <source>
        <dbReference type="ARBA" id="ARBA00022692"/>
    </source>
</evidence>
<keyword evidence="5 6" id="KW-0472">Membrane</keyword>
<dbReference type="PANTHER" id="PTHR43791">
    <property type="entry name" value="PERMEASE-RELATED"/>
    <property type="match status" value="1"/>
</dbReference>
<dbReference type="SUPFAM" id="SSF103473">
    <property type="entry name" value="MFS general substrate transporter"/>
    <property type="match status" value="1"/>
</dbReference>
<proteinExistence type="predicted"/>
<dbReference type="eggNOG" id="KOG2533">
    <property type="taxonomic scope" value="Eukaryota"/>
</dbReference>
<dbReference type="AlphaFoldDB" id="N1PXL0"/>
<dbReference type="GO" id="GO:0022857">
    <property type="term" value="F:transmembrane transporter activity"/>
    <property type="evidence" value="ECO:0007669"/>
    <property type="project" value="TreeGrafter"/>
</dbReference>
<dbReference type="Gene3D" id="1.20.1250.20">
    <property type="entry name" value="MFS general substrate transporter like domains"/>
    <property type="match status" value="1"/>
</dbReference>
<evidence type="ECO:0000313" key="8">
    <source>
        <dbReference type="Proteomes" id="UP000016933"/>
    </source>
</evidence>
<organism evidence="7 8">
    <name type="scientific">Dothistroma septosporum (strain NZE10 / CBS 128990)</name>
    <name type="common">Red band needle blight fungus</name>
    <name type="synonym">Mycosphaerella pini</name>
    <dbReference type="NCBI Taxonomy" id="675120"/>
    <lineage>
        <taxon>Eukaryota</taxon>
        <taxon>Fungi</taxon>
        <taxon>Dikarya</taxon>
        <taxon>Ascomycota</taxon>
        <taxon>Pezizomycotina</taxon>
        <taxon>Dothideomycetes</taxon>
        <taxon>Dothideomycetidae</taxon>
        <taxon>Mycosphaerellales</taxon>
        <taxon>Mycosphaerellaceae</taxon>
        <taxon>Dothistroma</taxon>
    </lineage>
</organism>
<dbReference type="PANTHER" id="PTHR43791:SF53">
    <property type="entry name" value="MAJOR FACILITATOR SUPERFAMILY (MFS) PROFILE DOMAIN-CONTAINING PROTEIN"/>
    <property type="match status" value="1"/>
</dbReference>
<comment type="subcellular location">
    <subcellularLocation>
        <location evidence="1">Membrane</location>
        <topology evidence="1">Multi-pass membrane protein</topology>
    </subcellularLocation>
</comment>
<evidence type="ECO:0000256" key="1">
    <source>
        <dbReference type="ARBA" id="ARBA00004141"/>
    </source>
</evidence>
<evidence type="ECO:0008006" key="9">
    <source>
        <dbReference type="Google" id="ProtNLM"/>
    </source>
</evidence>
<name>N1PXL0_DOTSN</name>